<feature type="region of interest" description="Disordered" evidence="1">
    <location>
        <begin position="1"/>
        <end position="68"/>
    </location>
</feature>
<evidence type="ECO:0000256" key="1">
    <source>
        <dbReference type="SAM" id="MobiDB-lite"/>
    </source>
</evidence>
<name>A0ABQ6INA5_9MICO</name>
<evidence type="ECO:0000313" key="3">
    <source>
        <dbReference type="Proteomes" id="UP001157126"/>
    </source>
</evidence>
<organism evidence="2 3">
    <name type="scientific">Mobilicoccus caccae</name>
    <dbReference type="NCBI Taxonomy" id="1859295"/>
    <lineage>
        <taxon>Bacteria</taxon>
        <taxon>Bacillati</taxon>
        <taxon>Actinomycetota</taxon>
        <taxon>Actinomycetes</taxon>
        <taxon>Micrococcales</taxon>
        <taxon>Dermatophilaceae</taxon>
        <taxon>Mobilicoccus</taxon>
    </lineage>
</organism>
<reference evidence="3" key="1">
    <citation type="journal article" date="2019" name="Int. J. Syst. Evol. Microbiol.">
        <title>The Global Catalogue of Microorganisms (GCM) 10K type strain sequencing project: providing services to taxonomists for standard genome sequencing and annotation.</title>
        <authorList>
            <consortium name="The Broad Institute Genomics Platform"/>
            <consortium name="The Broad Institute Genome Sequencing Center for Infectious Disease"/>
            <person name="Wu L."/>
            <person name="Ma J."/>
        </authorList>
    </citation>
    <scope>NUCLEOTIDE SEQUENCE [LARGE SCALE GENOMIC DNA]</scope>
    <source>
        <strain evidence="3">NBRC 113072</strain>
    </source>
</reference>
<feature type="compositionally biased region" description="Basic and acidic residues" evidence="1">
    <location>
        <begin position="17"/>
        <end position="68"/>
    </location>
</feature>
<dbReference type="EMBL" id="BSUO01000001">
    <property type="protein sequence ID" value="GMA39385.1"/>
    <property type="molecule type" value="Genomic_DNA"/>
</dbReference>
<proteinExistence type="predicted"/>
<comment type="caution">
    <text evidence="2">The sequence shown here is derived from an EMBL/GenBank/DDBJ whole genome shotgun (WGS) entry which is preliminary data.</text>
</comment>
<sequence>MPYWFNVDTRQVEEDENTSRKEHLMGPYETRQDAEQALDKAASRTEAWDEEDRRRAEEDGRDPDEDRW</sequence>
<evidence type="ECO:0000313" key="2">
    <source>
        <dbReference type="EMBL" id="GMA39385.1"/>
    </source>
</evidence>
<protein>
    <recommendedName>
        <fullName evidence="4">Methionine aminopeptidase</fullName>
    </recommendedName>
</protein>
<dbReference type="RefSeq" id="WP_284303313.1">
    <property type="nucleotide sequence ID" value="NZ_BSUO01000001.1"/>
</dbReference>
<dbReference type="Proteomes" id="UP001157126">
    <property type="component" value="Unassembled WGS sequence"/>
</dbReference>
<evidence type="ECO:0008006" key="4">
    <source>
        <dbReference type="Google" id="ProtNLM"/>
    </source>
</evidence>
<accession>A0ABQ6INA5</accession>
<keyword evidence="3" id="KW-1185">Reference proteome</keyword>
<gene>
    <name evidence="2" type="ORF">GCM10025883_14300</name>
</gene>